<sequence length="155" mass="17273">MHIIALQLARHDESTNALQQLLQEESFYMKTHHNHRNYSRSKVSVGAVLSPEGKEPFGVEVVDLSMSGVFLHSDTALPMGTRCQLSILLGHFKHELPIITEGTVVRTDKKGIALRFESVKVESAPKLEELVVDHADDPEQAHLEISSHGGWIFTP</sequence>
<dbReference type="STRING" id="314344.AL013_13060"/>
<organism evidence="2 3">
    <name type="scientific">Mariprofundus ferrooxydans PV-1</name>
    <dbReference type="NCBI Taxonomy" id="314345"/>
    <lineage>
        <taxon>Bacteria</taxon>
        <taxon>Pseudomonadati</taxon>
        <taxon>Pseudomonadota</taxon>
        <taxon>Candidatius Mariprofundia</taxon>
        <taxon>Mariprofundales</taxon>
        <taxon>Mariprofundaceae</taxon>
        <taxon>Mariprofundus</taxon>
    </lineage>
</organism>
<evidence type="ECO:0000313" key="2">
    <source>
        <dbReference type="EMBL" id="EAU53616.1"/>
    </source>
</evidence>
<dbReference type="InterPro" id="IPR009875">
    <property type="entry name" value="PilZ_domain"/>
</dbReference>
<dbReference type="InParanoid" id="Q0EWG3"/>
<gene>
    <name evidence="2" type="ORF">SPV1_13492</name>
</gene>
<dbReference type="HOGENOM" id="CLU_1967904_0_0_0"/>
<dbReference type="AlphaFoldDB" id="Q0EWG3"/>
<name>Q0EWG3_9PROT</name>
<dbReference type="SUPFAM" id="SSF141371">
    <property type="entry name" value="PilZ domain-like"/>
    <property type="match status" value="1"/>
</dbReference>
<comment type="caution">
    <text evidence="2">The sequence shown here is derived from an EMBL/GenBank/DDBJ whole genome shotgun (WGS) entry which is preliminary data.</text>
</comment>
<dbReference type="Proteomes" id="UP000005297">
    <property type="component" value="Unassembled WGS sequence"/>
</dbReference>
<dbReference type="Pfam" id="PF07238">
    <property type="entry name" value="PilZ"/>
    <property type="match status" value="1"/>
</dbReference>
<dbReference type="GO" id="GO:0035438">
    <property type="term" value="F:cyclic-di-GMP binding"/>
    <property type="evidence" value="ECO:0007669"/>
    <property type="project" value="InterPro"/>
</dbReference>
<protein>
    <recommendedName>
        <fullName evidence="1">PilZ domain-containing protein</fullName>
    </recommendedName>
</protein>
<accession>Q0EWG3</accession>
<reference evidence="2 3" key="1">
    <citation type="submission" date="2006-09" db="EMBL/GenBank/DDBJ databases">
        <authorList>
            <person name="Emerson D."/>
            <person name="Ferriera S."/>
            <person name="Johnson J."/>
            <person name="Kravitz S."/>
            <person name="Halpern A."/>
            <person name="Remington K."/>
            <person name="Beeson K."/>
            <person name="Tran B."/>
            <person name="Rogers Y.-H."/>
            <person name="Friedman R."/>
            <person name="Venter J.C."/>
        </authorList>
    </citation>
    <scope>NUCLEOTIDE SEQUENCE [LARGE SCALE GENOMIC DNA]</scope>
    <source>
        <strain evidence="2 3">PV-1</strain>
    </source>
</reference>
<evidence type="ECO:0000259" key="1">
    <source>
        <dbReference type="Pfam" id="PF07238"/>
    </source>
</evidence>
<dbReference type="EMBL" id="AATS01000020">
    <property type="protein sequence ID" value="EAU53616.1"/>
    <property type="molecule type" value="Genomic_DNA"/>
</dbReference>
<keyword evidence="3" id="KW-1185">Reference proteome</keyword>
<proteinExistence type="predicted"/>
<evidence type="ECO:0000313" key="3">
    <source>
        <dbReference type="Proteomes" id="UP000005297"/>
    </source>
</evidence>
<feature type="domain" description="PilZ" evidence="1">
    <location>
        <begin position="35"/>
        <end position="131"/>
    </location>
</feature>
<dbReference type="Gene3D" id="2.40.10.220">
    <property type="entry name" value="predicted glycosyltransferase like domains"/>
    <property type="match status" value="1"/>
</dbReference>